<evidence type="ECO:0000256" key="1">
    <source>
        <dbReference type="SAM" id="Phobius"/>
    </source>
</evidence>
<gene>
    <name evidence="3" type="ORF">V6R86_09545</name>
</gene>
<keyword evidence="2" id="KW-0732">Signal</keyword>
<protein>
    <submittedName>
        <fullName evidence="3">Uncharacterized protein</fullName>
    </submittedName>
</protein>
<keyword evidence="1" id="KW-1133">Transmembrane helix</keyword>
<evidence type="ECO:0000256" key="2">
    <source>
        <dbReference type="SAM" id="SignalP"/>
    </source>
</evidence>
<evidence type="ECO:0000313" key="4">
    <source>
        <dbReference type="Proteomes" id="UP001382935"/>
    </source>
</evidence>
<accession>A0ABZ2G489</accession>
<dbReference type="EMBL" id="CP145607">
    <property type="protein sequence ID" value="WWM70912.1"/>
    <property type="molecule type" value="Genomic_DNA"/>
</dbReference>
<dbReference type="RefSeq" id="WP_338504088.1">
    <property type="nucleotide sequence ID" value="NZ_CP145607.1"/>
</dbReference>
<feature type="chain" id="PRO_5046449471" evidence="2">
    <location>
        <begin position="26"/>
        <end position="138"/>
    </location>
</feature>
<proteinExistence type="predicted"/>
<evidence type="ECO:0000313" key="3">
    <source>
        <dbReference type="EMBL" id="WWM70912.1"/>
    </source>
</evidence>
<organism evidence="3 4">
    <name type="scientific">Sphingomonas kaistensis</name>
    <dbReference type="NCBI Taxonomy" id="298708"/>
    <lineage>
        <taxon>Bacteria</taxon>
        <taxon>Pseudomonadati</taxon>
        <taxon>Pseudomonadota</taxon>
        <taxon>Alphaproteobacteria</taxon>
        <taxon>Sphingomonadales</taxon>
        <taxon>Sphingomonadaceae</taxon>
        <taxon>Sphingomonas</taxon>
    </lineage>
</organism>
<sequence>MTSSHSKWVKALCSAGVLVAAPASAAARAAPVYDVSPWIAMSATAGPASSQALCGAAAAAAAANAAVQGAPGGCVFPTVDAPAVAPVAETAPIGTPAAVGAGAGVGLLPLLLGLTALGGLAALLLSNGDGGTQISISP</sequence>
<feature type="signal peptide" evidence="2">
    <location>
        <begin position="1"/>
        <end position="25"/>
    </location>
</feature>
<reference evidence="3 4" key="1">
    <citation type="submission" date="2024-02" db="EMBL/GenBank/DDBJ databases">
        <title>Full genome sequence of Sphingomonas kaistensis.</title>
        <authorList>
            <person name="Poletto B.L."/>
            <person name="Silva G."/>
            <person name="Galante D."/>
            <person name="Campos K.R."/>
            <person name="Santos M.B.N."/>
            <person name="Sacchi C.T."/>
        </authorList>
    </citation>
    <scope>NUCLEOTIDE SEQUENCE [LARGE SCALE GENOMIC DNA]</scope>
    <source>
        <strain evidence="3 4">MA4R</strain>
    </source>
</reference>
<keyword evidence="1" id="KW-0812">Transmembrane</keyword>
<feature type="transmembrane region" description="Helical" evidence="1">
    <location>
        <begin position="106"/>
        <end position="125"/>
    </location>
</feature>
<name>A0ABZ2G489_9SPHN</name>
<keyword evidence="4" id="KW-1185">Reference proteome</keyword>
<keyword evidence="1" id="KW-0472">Membrane</keyword>
<dbReference type="Proteomes" id="UP001382935">
    <property type="component" value="Chromosome"/>
</dbReference>